<comment type="caution">
    <text evidence="5">The sequence shown here is derived from an EMBL/GenBank/DDBJ whole genome shotgun (WGS) entry which is preliminary data.</text>
</comment>
<evidence type="ECO:0000313" key="5">
    <source>
        <dbReference type="EMBL" id="KAH9632209.1"/>
    </source>
</evidence>
<evidence type="ECO:0000256" key="1">
    <source>
        <dbReference type="ARBA" id="ARBA00004123"/>
    </source>
</evidence>
<organism evidence="5 6">
    <name type="scientific">Spodoptera exigua</name>
    <name type="common">Beet armyworm</name>
    <name type="synonym">Noctua fulgens</name>
    <dbReference type="NCBI Taxonomy" id="7107"/>
    <lineage>
        <taxon>Eukaryota</taxon>
        <taxon>Metazoa</taxon>
        <taxon>Ecdysozoa</taxon>
        <taxon>Arthropoda</taxon>
        <taxon>Hexapoda</taxon>
        <taxon>Insecta</taxon>
        <taxon>Pterygota</taxon>
        <taxon>Neoptera</taxon>
        <taxon>Endopterygota</taxon>
        <taxon>Lepidoptera</taxon>
        <taxon>Glossata</taxon>
        <taxon>Ditrysia</taxon>
        <taxon>Noctuoidea</taxon>
        <taxon>Noctuidae</taxon>
        <taxon>Amphipyrinae</taxon>
        <taxon>Spodoptera</taxon>
    </lineage>
</organism>
<dbReference type="GO" id="GO:0005634">
    <property type="term" value="C:nucleus"/>
    <property type="evidence" value="ECO:0007669"/>
    <property type="project" value="UniProtKB-SubCell"/>
</dbReference>
<protein>
    <recommendedName>
        <fullName evidence="4">RanBD1 domain-containing protein</fullName>
    </recommendedName>
</protein>
<feature type="compositionally biased region" description="Acidic residues" evidence="3">
    <location>
        <begin position="358"/>
        <end position="389"/>
    </location>
</feature>
<feature type="compositionally biased region" description="Basic and acidic residues" evidence="3">
    <location>
        <begin position="392"/>
        <end position="439"/>
    </location>
</feature>
<reference evidence="5" key="1">
    <citation type="journal article" date="2021" name="G3 (Bethesda)">
        <title>Genome and transcriptome analysis of the beet armyworm Spodoptera exigua reveals targets for pest control. .</title>
        <authorList>
            <person name="Simon S."/>
            <person name="Breeschoten T."/>
            <person name="Jansen H.J."/>
            <person name="Dirks R.P."/>
            <person name="Schranz M.E."/>
            <person name="Ros V.I.D."/>
        </authorList>
    </citation>
    <scope>NUCLEOTIDE SEQUENCE</scope>
    <source>
        <strain evidence="5">TB_SE_WUR_2020</strain>
    </source>
</reference>
<dbReference type="SUPFAM" id="SSF50729">
    <property type="entry name" value="PH domain-like"/>
    <property type="match status" value="1"/>
</dbReference>
<evidence type="ECO:0000259" key="4">
    <source>
        <dbReference type="PROSITE" id="PS50196"/>
    </source>
</evidence>
<dbReference type="EMBL" id="JACEFF010000724">
    <property type="protein sequence ID" value="KAH9632209.1"/>
    <property type="molecule type" value="Genomic_DNA"/>
</dbReference>
<sequence length="445" mass="47894">MADAKQGKSPIEDFYNGSSQSRVVLAKPRLGGFGSSSLASSSNKGCNNPFGSILRPSQLKPASNPFLKVNEATEDPEATKDKEETTSEDRLKETKPEVEAPKFVPLGSANVTPRTNTAAPPAVQTAPSSSGFVFGQNLSERVELKENINNGEATTTTTDHTSSNGATELLFTSAAASVKENQEDSNQGETSSGDGLAAAAAEYERSHARPPPPTANFTITGEEGEINVMQISCRLFAWEAGSWRERGRGVLRLNDAPAGSGGAARLVARVAGSLRVVLNTKLWPDMVVERAGTKSLRITAVDAQQQIKLFLIMGAPGDIVQLYRALTARVSMSKRSTSSNTGSQNATSQRAAERLEAAADEEDYLDKPDDDEQDDAADNIALDDDDDNEQANNERLEADHEQKTEEHESNVDGMEPDKESKSLKRKEPAEDETSPKRQCPDILIE</sequence>
<dbReference type="SMART" id="SM00160">
    <property type="entry name" value="RanBD"/>
    <property type="match status" value="1"/>
</dbReference>
<dbReference type="Pfam" id="PF00638">
    <property type="entry name" value="Ran_BP1"/>
    <property type="match status" value="1"/>
</dbReference>
<dbReference type="Proteomes" id="UP000814243">
    <property type="component" value="Unassembled WGS sequence"/>
</dbReference>
<dbReference type="PANTHER" id="PTHR23138">
    <property type="entry name" value="RAN BINDING PROTEIN"/>
    <property type="match status" value="1"/>
</dbReference>
<feature type="region of interest" description="Disordered" evidence="3">
    <location>
        <begin position="176"/>
        <end position="216"/>
    </location>
</feature>
<dbReference type="InterPro" id="IPR045255">
    <property type="entry name" value="RanBP1-like"/>
</dbReference>
<dbReference type="InterPro" id="IPR011993">
    <property type="entry name" value="PH-like_dom_sf"/>
</dbReference>
<dbReference type="AlphaFoldDB" id="A0A922SCD2"/>
<proteinExistence type="predicted"/>
<dbReference type="Gene3D" id="2.30.29.30">
    <property type="entry name" value="Pleckstrin-homology domain (PH domain)/Phosphotyrosine-binding domain (PTB)"/>
    <property type="match status" value="1"/>
</dbReference>
<name>A0A922SCD2_SPOEX</name>
<feature type="region of interest" description="Disordered" evidence="3">
    <location>
        <begin position="30"/>
        <end position="130"/>
    </location>
</feature>
<dbReference type="GO" id="GO:0006611">
    <property type="term" value="P:protein export from nucleus"/>
    <property type="evidence" value="ECO:0007669"/>
    <property type="project" value="TreeGrafter"/>
</dbReference>
<accession>A0A922SCD2</accession>
<feature type="compositionally biased region" description="Polar residues" evidence="3">
    <location>
        <begin position="109"/>
        <end position="118"/>
    </location>
</feature>
<feature type="compositionally biased region" description="Basic and acidic residues" evidence="3">
    <location>
        <begin position="77"/>
        <end position="100"/>
    </location>
</feature>
<comment type="subcellular location">
    <subcellularLocation>
        <location evidence="1">Nucleus</location>
    </subcellularLocation>
</comment>
<dbReference type="InterPro" id="IPR000156">
    <property type="entry name" value="Ran_bind_dom"/>
</dbReference>
<keyword evidence="2" id="KW-0539">Nucleus</keyword>
<evidence type="ECO:0000256" key="3">
    <source>
        <dbReference type="SAM" id="MobiDB-lite"/>
    </source>
</evidence>
<feature type="compositionally biased region" description="Polar residues" evidence="3">
    <location>
        <begin position="184"/>
        <end position="193"/>
    </location>
</feature>
<dbReference type="OrthoDB" id="185618at2759"/>
<feature type="domain" description="RanBD1" evidence="4">
    <location>
        <begin position="211"/>
        <end position="289"/>
    </location>
</feature>
<gene>
    <name evidence="5" type="ORF">HF086_015241</name>
</gene>
<feature type="compositionally biased region" description="Polar residues" evidence="3">
    <location>
        <begin position="333"/>
        <end position="349"/>
    </location>
</feature>
<dbReference type="PANTHER" id="PTHR23138:SF142">
    <property type="entry name" value="RAN-BINDING PROTEIN 3B-RELATED"/>
    <property type="match status" value="1"/>
</dbReference>
<feature type="region of interest" description="Disordered" evidence="3">
    <location>
        <begin position="1"/>
        <end position="20"/>
    </location>
</feature>
<dbReference type="CDD" id="cd13180">
    <property type="entry name" value="RanBD_RanBP3"/>
    <property type="match status" value="1"/>
</dbReference>
<feature type="region of interest" description="Disordered" evidence="3">
    <location>
        <begin position="332"/>
        <end position="445"/>
    </location>
</feature>
<evidence type="ECO:0000256" key="2">
    <source>
        <dbReference type="ARBA" id="ARBA00023242"/>
    </source>
</evidence>
<evidence type="ECO:0000313" key="6">
    <source>
        <dbReference type="Proteomes" id="UP000814243"/>
    </source>
</evidence>
<dbReference type="PROSITE" id="PS50196">
    <property type="entry name" value="RANBD1"/>
    <property type="match status" value="1"/>
</dbReference>